<dbReference type="Gene3D" id="3.30.750.140">
    <property type="match status" value="1"/>
</dbReference>
<name>A0A3B0WXN1_9ZZZZ</name>
<dbReference type="Pfam" id="PF02120">
    <property type="entry name" value="Flg_hook"/>
    <property type="match status" value="1"/>
</dbReference>
<dbReference type="AlphaFoldDB" id="A0A3B0WXN1"/>
<dbReference type="EMBL" id="UOFG01000117">
    <property type="protein sequence ID" value="VAW60281.1"/>
    <property type="molecule type" value="Genomic_DNA"/>
</dbReference>
<feature type="domain" description="Flagellar hook-length control protein-like C-terminal" evidence="1">
    <location>
        <begin position="381"/>
        <end position="456"/>
    </location>
</feature>
<evidence type="ECO:0000259" key="1">
    <source>
        <dbReference type="Pfam" id="PF02120"/>
    </source>
</evidence>
<dbReference type="InterPro" id="IPR021136">
    <property type="entry name" value="Flagellar_hook_control-like_C"/>
</dbReference>
<dbReference type="InterPro" id="IPR038610">
    <property type="entry name" value="FliK-like_C_sf"/>
</dbReference>
<organism evidence="2">
    <name type="scientific">hydrothermal vent metagenome</name>
    <dbReference type="NCBI Taxonomy" id="652676"/>
    <lineage>
        <taxon>unclassified sequences</taxon>
        <taxon>metagenomes</taxon>
        <taxon>ecological metagenomes</taxon>
    </lineage>
</organism>
<evidence type="ECO:0000313" key="2">
    <source>
        <dbReference type="EMBL" id="VAW60281.1"/>
    </source>
</evidence>
<accession>A0A3B0WXN1</accession>
<proteinExistence type="predicted"/>
<protein>
    <recommendedName>
        <fullName evidence="1">Flagellar hook-length control protein-like C-terminal domain-containing protein</fullName>
    </recommendedName>
</protein>
<gene>
    <name evidence="2" type="ORF">MNBD_GAMMA11-2378</name>
</gene>
<sequence length="477" mass="53028">MINIPPLRQSTPIKTELIADITRVWKVGQVLNATAEQGGNALSKVLIRVGQYTLEAKTPIALRNGQDIKLLVKTLPDNLSEQLPQLSILPPAKQTPSSPASLATARLRQFIAVQQSFSQVQLTAKQLTDNKLSTSQLPTSLNEQLGRLQDSLTLNSKSMSGAQLKQQILNSGIFFESKLLRQSLSKQSNSPSLVNDFKYQLLGIRTELINLSSSSVRPQNASQSLTPTRLNDLQSALERFYTRPQQATEASARINSIINTLSRPALTQLSTLLSTSPVEATTLNTKATQNNSSEEIAILSKALLAITQQYPQAQHVLLEQLKFRLLLTDFTQQLDQSVSKLTSLQLQPLSREADNMVLLLFNLIFKDSHEKFDLNFRIQQQNKASDESHENWLVTLSFNFKTLGKVQSKIHLMDNQLSSVFHTEYSATADKIQQLLPVLQSALETGGFNVAHLAVKNTLMEENPINTMQAHLLDENI</sequence>
<reference evidence="2" key="1">
    <citation type="submission" date="2018-06" db="EMBL/GenBank/DDBJ databases">
        <authorList>
            <person name="Zhirakovskaya E."/>
        </authorList>
    </citation>
    <scope>NUCLEOTIDE SEQUENCE</scope>
</reference>